<evidence type="ECO:0000259" key="1">
    <source>
        <dbReference type="SMART" id="SM01321"/>
    </source>
</evidence>
<feature type="domain" description="Transposase IS200-like" evidence="1">
    <location>
        <begin position="26"/>
        <end position="158"/>
    </location>
</feature>
<comment type="caution">
    <text evidence="2">The sequence shown here is derived from an EMBL/GenBank/DDBJ whole genome shotgun (WGS) entry which is preliminary data.</text>
</comment>
<dbReference type="Pfam" id="PF01797">
    <property type="entry name" value="Y1_Tnp"/>
    <property type="match status" value="1"/>
</dbReference>
<dbReference type="GO" id="GO:0006313">
    <property type="term" value="P:DNA transposition"/>
    <property type="evidence" value="ECO:0007669"/>
    <property type="project" value="InterPro"/>
</dbReference>
<dbReference type="PANTHER" id="PTHR33360:SF2">
    <property type="entry name" value="TRANSPOSASE FOR INSERTION SEQUENCE ELEMENT IS200"/>
    <property type="match status" value="1"/>
</dbReference>
<evidence type="ECO:0000313" key="3">
    <source>
        <dbReference type="Proteomes" id="UP000029074"/>
    </source>
</evidence>
<gene>
    <name evidence="2" type="ORF">BGLCM_0451</name>
</gene>
<dbReference type="Proteomes" id="UP000029074">
    <property type="component" value="Unassembled WGS sequence"/>
</dbReference>
<dbReference type="PANTHER" id="PTHR33360">
    <property type="entry name" value="TRANSPOSASE FOR INSERTION SEQUENCE ELEMENT IS200"/>
    <property type="match status" value="1"/>
</dbReference>
<organism evidence="2 3">
    <name type="scientific">Bifidobacterium gallicum DSM 20093 = LMG 11596</name>
    <dbReference type="NCBI Taxonomy" id="561180"/>
    <lineage>
        <taxon>Bacteria</taxon>
        <taxon>Bacillati</taxon>
        <taxon>Actinomycetota</taxon>
        <taxon>Actinomycetes</taxon>
        <taxon>Bifidobacteriales</taxon>
        <taxon>Bifidobacteriaceae</taxon>
        <taxon>Bifidobacterium</taxon>
    </lineage>
</organism>
<dbReference type="NCBIfam" id="NF033573">
    <property type="entry name" value="transpos_IS200"/>
    <property type="match status" value="1"/>
</dbReference>
<dbReference type="GO" id="GO:0003677">
    <property type="term" value="F:DNA binding"/>
    <property type="evidence" value="ECO:0007669"/>
    <property type="project" value="InterPro"/>
</dbReference>
<dbReference type="InterPro" id="IPR002686">
    <property type="entry name" value="Transposase_17"/>
</dbReference>
<dbReference type="SMART" id="SM01321">
    <property type="entry name" value="Y1_Tnp"/>
    <property type="match status" value="1"/>
</dbReference>
<dbReference type="InterPro" id="IPR036515">
    <property type="entry name" value="Transposase_17_sf"/>
</dbReference>
<dbReference type="Gene3D" id="3.30.70.1290">
    <property type="entry name" value="Transposase IS200-like"/>
    <property type="match status" value="1"/>
</dbReference>
<dbReference type="SUPFAM" id="SSF143422">
    <property type="entry name" value="Transposase IS200-like"/>
    <property type="match status" value="1"/>
</dbReference>
<accession>A0A087AKP2</accession>
<dbReference type="AlphaFoldDB" id="A0A087AKP2"/>
<reference evidence="2 3" key="1">
    <citation type="submission" date="2014-03" db="EMBL/GenBank/DDBJ databases">
        <title>Genomics of Bifidobacteria.</title>
        <authorList>
            <person name="Ventura M."/>
            <person name="Milani C."/>
            <person name="Lugli G.A."/>
        </authorList>
    </citation>
    <scope>NUCLEOTIDE SEQUENCE [LARGE SCALE GENOMIC DNA]</scope>
    <source>
        <strain evidence="2 3">LMG 11596</strain>
    </source>
</reference>
<keyword evidence="3" id="KW-1185">Reference proteome</keyword>
<protein>
    <submittedName>
        <fullName evidence="2">Transposase IS200-family protein</fullName>
    </submittedName>
</protein>
<evidence type="ECO:0000313" key="2">
    <source>
        <dbReference type="EMBL" id="KFI59342.1"/>
    </source>
</evidence>
<dbReference type="GO" id="GO:0004803">
    <property type="term" value="F:transposase activity"/>
    <property type="evidence" value="ECO:0007669"/>
    <property type="project" value="InterPro"/>
</dbReference>
<sequence>MVSLLYTVRMSRRKNMDAVKHNHNITYRCHYHVVWCPKYRRKVITSLDPKLNNPPIPGDPGPVDARLKEIIQDVCKEHDSEILELETMPDHVHLLVDCDPQYGINKLVRLIKGRSSRLLRQEYPSLKRRIPTLWTNSYFVATVGGTPLEIVKQYVENQRNV</sequence>
<name>A0A087AKP2_9BIFI</name>
<proteinExistence type="predicted"/>
<dbReference type="EMBL" id="JGYW01000003">
    <property type="protein sequence ID" value="KFI59342.1"/>
    <property type="molecule type" value="Genomic_DNA"/>
</dbReference>